<feature type="region of interest" description="Disordered" evidence="1">
    <location>
        <begin position="252"/>
        <end position="298"/>
    </location>
</feature>
<reference evidence="2 3" key="1">
    <citation type="submission" date="2023-02" db="EMBL/GenBank/DDBJ databases">
        <title>LHISI_Scaffold_Assembly.</title>
        <authorList>
            <person name="Stuart O.P."/>
            <person name="Cleave R."/>
            <person name="Magrath M.J.L."/>
            <person name="Mikheyev A.S."/>
        </authorList>
    </citation>
    <scope>NUCLEOTIDE SEQUENCE [LARGE SCALE GENOMIC DNA]</scope>
    <source>
        <strain evidence="2">Daus_M_001</strain>
        <tissue evidence="2">Leg muscle</tissue>
    </source>
</reference>
<protein>
    <submittedName>
        <fullName evidence="2">Uncharacterized protein</fullName>
    </submittedName>
</protein>
<evidence type="ECO:0000256" key="1">
    <source>
        <dbReference type="SAM" id="MobiDB-lite"/>
    </source>
</evidence>
<name>A0ABQ9HDS2_9NEOP</name>
<keyword evidence="3" id="KW-1185">Reference proteome</keyword>
<dbReference type="EMBL" id="JARBHB010000005">
    <property type="protein sequence ID" value="KAJ8882468.1"/>
    <property type="molecule type" value="Genomic_DNA"/>
</dbReference>
<dbReference type="Proteomes" id="UP001159363">
    <property type="component" value="Chromosome 4"/>
</dbReference>
<feature type="region of interest" description="Disordered" evidence="1">
    <location>
        <begin position="28"/>
        <end position="79"/>
    </location>
</feature>
<gene>
    <name evidence="2" type="ORF">PR048_014276</name>
</gene>
<evidence type="ECO:0000313" key="3">
    <source>
        <dbReference type="Proteomes" id="UP001159363"/>
    </source>
</evidence>
<proteinExistence type="predicted"/>
<feature type="region of interest" description="Disordered" evidence="1">
    <location>
        <begin position="390"/>
        <end position="415"/>
    </location>
</feature>
<comment type="caution">
    <text evidence="2">The sequence shown here is derived from an EMBL/GenBank/DDBJ whole genome shotgun (WGS) entry which is preliminary data.</text>
</comment>
<organism evidence="2 3">
    <name type="scientific">Dryococelus australis</name>
    <dbReference type="NCBI Taxonomy" id="614101"/>
    <lineage>
        <taxon>Eukaryota</taxon>
        <taxon>Metazoa</taxon>
        <taxon>Ecdysozoa</taxon>
        <taxon>Arthropoda</taxon>
        <taxon>Hexapoda</taxon>
        <taxon>Insecta</taxon>
        <taxon>Pterygota</taxon>
        <taxon>Neoptera</taxon>
        <taxon>Polyneoptera</taxon>
        <taxon>Phasmatodea</taxon>
        <taxon>Verophasmatodea</taxon>
        <taxon>Anareolatae</taxon>
        <taxon>Phasmatidae</taxon>
        <taxon>Eurycanthinae</taxon>
        <taxon>Dryococelus</taxon>
    </lineage>
</organism>
<accession>A0ABQ9HDS2</accession>
<evidence type="ECO:0000313" key="2">
    <source>
        <dbReference type="EMBL" id="KAJ8882468.1"/>
    </source>
</evidence>
<sequence>MTLGLDRRRQADAITRAGGWGGAFQLGTARSPAVRTGRPDRAERRRGNRCPRAWRGTRAAPGHVVRRSRGGPSGAHNNRLTRYSGLLPGSAWIPYTQCHSQISLNKGKGKSRNRGGWGGALGALIERTWRFAFVNRRALLVLSHYPWRTVSLARVGWDKAIDADQQHLYLEKMLGLWAHGSGAEWSTCSREVRSSRLDSPAADPQLACRASMCCEFVVKREIVKGEEGGGRRARYGTDQRVRKLGEYSKGNTCPFCQPQDSERKKEYEESGALPPTSKGKPGSTPDVATPGSSHVGIVPDDYPGTSLEYHRRSILRITLIGSQDHEGRRGAVARLLDSHLNEQRSIPSGVTPGNRAGRMPLVGGFYRGSPASPELAVVVLTWGRVGSRPARVSPVTGSSQDPGKTGVGPCPTSPPLSPHYLLSTASLLPTTAPSSWRPKHRLFSRTKEDLLLRVLPSPSSIAIEGGFATGIRG</sequence>